<protein>
    <submittedName>
        <fullName evidence="2">Uncharacterized protein</fullName>
    </submittedName>
</protein>
<dbReference type="EMBL" id="JAEPCM010000830">
    <property type="protein sequence ID" value="MCG7948975.1"/>
    <property type="molecule type" value="Genomic_DNA"/>
</dbReference>
<keyword evidence="1" id="KW-0812">Transmembrane</keyword>
<dbReference type="Proteomes" id="UP000886667">
    <property type="component" value="Unassembled WGS sequence"/>
</dbReference>
<dbReference type="AlphaFoldDB" id="A0A9E4T634"/>
<feature type="transmembrane region" description="Helical" evidence="1">
    <location>
        <begin position="30"/>
        <end position="52"/>
    </location>
</feature>
<name>A0A9E4T634_9GAMM</name>
<evidence type="ECO:0000313" key="3">
    <source>
        <dbReference type="Proteomes" id="UP000886667"/>
    </source>
</evidence>
<organism evidence="2 3">
    <name type="scientific">Candidatus Thiodiazotropha taylori</name>
    <dbReference type="NCBI Taxonomy" id="2792791"/>
    <lineage>
        <taxon>Bacteria</taxon>
        <taxon>Pseudomonadati</taxon>
        <taxon>Pseudomonadota</taxon>
        <taxon>Gammaproteobacteria</taxon>
        <taxon>Chromatiales</taxon>
        <taxon>Sedimenticolaceae</taxon>
        <taxon>Candidatus Thiodiazotropha</taxon>
    </lineage>
</organism>
<sequence length="138" mass="15918">MTNILLVSLIATVFLAAISSWRQSLVGYLGILTSIFVFICAFFIESILEALYESDLTRLLIELGLLILSVGYFWLFFTMKYITDSSVFDLTYQSMPKFKEYVDRKGYRTNFESLTIISGYTLFASTVLFFAFYIYVGR</sequence>
<evidence type="ECO:0000313" key="2">
    <source>
        <dbReference type="EMBL" id="MCG7948975.1"/>
    </source>
</evidence>
<reference evidence="2" key="1">
    <citation type="journal article" date="2021" name="Proc. Natl. Acad. Sci. U.S.A.">
        <title>Global biogeography of chemosynthetic symbionts reveals both localized and globally distributed symbiont groups. .</title>
        <authorList>
            <person name="Osvatic J.T."/>
            <person name="Wilkins L.G.E."/>
            <person name="Leibrecht L."/>
            <person name="Leray M."/>
            <person name="Zauner S."/>
            <person name="Polzin J."/>
            <person name="Camacho Y."/>
            <person name="Gros O."/>
            <person name="van Gils J.A."/>
            <person name="Eisen J.A."/>
            <person name="Petersen J.M."/>
            <person name="Yuen B."/>
        </authorList>
    </citation>
    <scope>NUCLEOTIDE SEQUENCE</scope>
    <source>
        <strain evidence="2">MAGclacostrist064TRANS</strain>
    </source>
</reference>
<evidence type="ECO:0000256" key="1">
    <source>
        <dbReference type="SAM" id="Phobius"/>
    </source>
</evidence>
<proteinExistence type="predicted"/>
<gene>
    <name evidence="2" type="ORF">JAZ07_21775</name>
</gene>
<accession>A0A9E4T634</accession>
<feature type="transmembrane region" description="Helical" evidence="1">
    <location>
        <begin position="59"/>
        <end position="77"/>
    </location>
</feature>
<keyword evidence="1" id="KW-0472">Membrane</keyword>
<feature type="transmembrane region" description="Helical" evidence="1">
    <location>
        <begin position="114"/>
        <end position="136"/>
    </location>
</feature>
<comment type="caution">
    <text evidence="2">The sequence shown here is derived from an EMBL/GenBank/DDBJ whole genome shotgun (WGS) entry which is preliminary data.</text>
</comment>
<keyword evidence="1" id="KW-1133">Transmembrane helix</keyword>